<reference evidence="1" key="1">
    <citation type="submission" date="2022-11" db="EMBL/GenBank/DDBJ databases">
        <title>Minimal conservation of predation-associated metabolite biosynthetic gene clusters underscores biosynthetic potential of Myxococcota including descriptions for ten novel species: Archangium lansinium sp. nov., Myxococcus landrumus sp. nov., Nannocystis bai.</title>
        <authorList>
            <person name="Ahearne A."/>
            <person name="Stevens C."/>
            <person name="Dowd S."/>
        </authorList>
    </citation>
    <scope>NUCLEOTIDE SEQUENCE</scope>
    <source>
        <strain evidence="1">Fl3</strain>
    </source>
</reference>
<accession>A0ABY7H8P5</accession>
<dbReference type="RefSeq" id="WP_269037992.1">
    <property type="nucleotide sequence ID" value="NZ_CP114040.1"/>
</dbReference>
<evidence type="ECO:0000313" key="2">
    <source>
        <dbReference type="Proteomes" id="UP001164459"/>
    </source>
</evidence>
<proteinExistence type="predicted"/>
<dbReference type="SUPFAM" id="SSF51445">
    <property type="entry name" value="(Trans)glycosidases"/>
    <property type="match status" value="1"/>
</dbReference>
<evidence type="ECO:0000313" key="1">
    <source>
        <dbReference type="EMBL" id="WAS95646.1"/>
    </source>
</evidence>
<keyword evidence="2" id="KW-1185">Reference proteome</keyword>
<sequence length="284" mass="31666">MKIGATIVKDEIGYWKPKLAKNEWMRIFPNSDGMLPSWSDPRFVYMKDVGGQPFASTKLDGDTDKIKALRTRLLELPDWISTLWLTDRHEPEGDFTASQYKAHFKLYYDMIKGLPAAIRARVQCGPVLTRQATENSGGLGTYATYDPGVGDFFGVDMYGNSWGSGGKAATSYVDPKTFLAKVKAYDSKGRQKLFPEIGYVGLPFDADGSKRAAWIGGITEELKTWSNFVGYIWWNANGKEGSSISGLGTKRYFQLDRRHTGTDGSYKILNPAHPLNKLNGYKGI</sequence>
<organism evidence="1 2">
    <name type="scientific">Nannocystis punicea</name>
    <dbReference type="NCBI Taxonomy" id="2995304"/>
    <lineage>
        <taxon>Bacteria</taxon>
        <taxon>Pseudomonadati</taxon>
        <taxon>Myxococcota</taxon>
        <taxon>Polyangia</taxon>
        <taxon>Nannocystales</taxon>
        <taxon>Nannocystaceae</taxon>
        <taxon>Nannocystis</taxon>
    </lineage>
</organism>
<protein>
    <submittedName>
        <fullName evidence="1">Uncharacterized protein</fullName>
    </submittedName>
</protein>
<dbReference type="EMBL" id="CP114040">
    <property type="protein sequence ID" value="WAS95646.1"/>
    <property type="molecule type" value="Genomic_DNA"/>
</dbReference>
<dbReference type="InterPro" id="IPR017853">
    <property type="entry name" value="GH"/>
</dbReference>
<dbReference type="Proteomes" id="UP001164459">
    <property type="component" value="Chromosome"/>
</dbReference>
<dbReference type="Gene3D" id="3.20.20.80">
    <property type="entry name" value="Glycosidases"/>
    <property type="match status" value="1"/>
</dbReference>
<name>A0ABY7H8P5_9BACT</name>
<gene>
    <name evidence="1" type="ORF">O0S08_05740</name>
</gene>